<accession>A0A7W6WJW0</accession>
<evidence type="ECO:0000313" key="9">
    <source>
        <dbReference type="Proteomes" id="UP000555728"/>
    </source>
</evidence>
<dbReference type="RefSeq" id="WP_184432695.1">
    <property type="nucleotide sequence ID" value="NZ_JACIGI010000007.1"/>
</dbReference>
<evidence type="ECO:0000256" key="4">
    <source>
        <dbReference type="ARBA" id="ARBA00022989"/>
    </source>
</evidence>
<dbReference type="InterPro" id="IPR005899">
    <property type="entry name" value="Na_pump_deCOase"/>
</dbReference>
<dbReference type="Pfam" id="PF04277">
    <property type="entry name" value="OAD_gamma"/>
    <property type="match status" value="1"/>
</dbReference>
<dbReference type="GO" id="GO:0005886">
    <property type="term" value="C:plasma membrane"/>
    <property type="evidence" value="ECO:0007669"/>
    <property type="project" value="UniProtKB-SubCell"/>
</dbReference>
<evidence type="ECO:0000256" key="3">
    <source>
        <dbReference type="ARBA" id="ARBA00022692"/>
    </source>
</evidence>
<sequence length="147" mass="15010">MFAGLDILVIGIIVVLAVLSLLWAACAAMGFAFRTVTARQQAAEARRAAEQARVAAAAPPAPAPAATPPPGTAGGGIPAHHLAVIAAATAAAIDGPHRITRVWMPVSPATDWANQARLQGFSSHRLQGGWSRPVPALTQARTASSGR</sequence>
<dbReference type="GO" id="GO:0015081">
    <property type="term" value="F:sodium ion transmembrane transporter activity"/>
    <property type="evidence" value="ECO:0007669"/>
    <property type="project" value="InterPro"/>
</dbReference>
<evidence type="ECO:0000256" key="7">
    <source>
        <dbReference type="SAM" id="Phobius"/>
    </source>
</evidence>
<feature type="region of interest" description="Disordered" evidence="6">
    <location>
        <begin position="53"/>
        <end position="73"/>
    </location>
</feature>
<evidence type="ECO:0000313" key="8">
    <source>
        <dbReference type="EMBL" id="MBB4285465.1"/>
    </source>
</evidence>
<keyword evidence="2" id="KW-1003">Cell membrane</keyword>
<dbReference type="GO" id="GO:0036376">
    <property type="term" value="P:sodium ion export across plasma membrane"/>
    <property type="evidence" value="ECO:0007669"/>
    <property type="project" value="InterPro"/>
</dbReference>
<comment type="subcellular location">
    <subcellularLocation>
        <location evidence="1">Cell membrane</location>
    </subcellularLocation>
</comment>
<comment type="caution">
    <text evidence="8">The sequence shown here is derived from an EMBL/GenBank/DDBJ whole genome shotgun (WGS) entry which is preliminary data.</text>
</comment>
<keyword evidence="4 7" id="KW-1133">Transmembrane helix</keyword>
<organism evidence="8 9">
    <name type="scientific">Roseospira goensis</name>
    <dbReference type="NCBI Taxonomy" id="391922"/>
    <lineage>
        <taxon>Bacteria</taxon>
        <taxon>Pseudomonadati</taxon>
        <taxon>Pseudomonadota</taxon>
        <taxon>Alphaproteobacteria</taxon>
        <taxon>Rhodospirillales</taxon>
        <taxon>Rhodospirillaceae</taxon>
        <taxon>Roseospira</taxon>
    </lineage>
</organism>
<dbReference type="EMBL" id="JACIGI010000007">
    <property type="protein sequence ID" value="MBB4285465.1"/>
    <property type="molecule type" value="Genomic_DNA"/>
</dbReference>
<protein>
    <submittedName>
        <fullName evidence="8">Na+-transporting methylmalonyl-CoA/oxaloacetate decarboxylase gamma subunit</fullName>
    </submittedName>
</protein>
<proteinExistence type="predicted"/>
<feature type="compositionally biased region" description="Pro residues" evidence="6">
    <location>
        <begin position="59"/>
        <end position="71"/>
    </location>
</feature>
<reference evidence="8 9" key="1">
    <citation type="submission" date="2020-08" db="EMBL/GenBank/DDBJ databases">
        <title>Genome sequencing of Purple Non-Sulfur Bacteria from various extreme environments.</title>
        <authorList>
            <person name="Mayer M."/>
        </authorList>
    </citation>
    <scope>NUCLEOTIDE SEQUENCE [LARGE SCALE GENOMIC DNA]</scope>
    <source>
        <strain evidence="8 9">JA135</strain>
    </source>
</reference>
<dbReference type="AlphaFoldDB" id="A0A7W6WJW0"/>
<gene>
    <name evidence="8" type="ORF">GGD88_001183</name>
</gene>
<evidence type="ECO:0000256" key="5">
    <source>
        <dbReference type="ARBA" id="ARBA00023136"/>
    </source>
</evidence>
<keyword evidence="9" id="KW-1185">Reference proteome</keyword>
<evidence type="ECO:0000256" key="6">
    <source>
        <dbReference type="SAM" id="MobiDB-lite"/>
    </source>
</evidence>
<name>A0A7W6WJW0_9PROT</name>
<keyword evidence="3 7" id="KW-0812">Transmembrane</keyword>
<evidence type="ECO:0000256" key="1">
    <source>
        <dbReference type="ARBA" id="ARBA00004236"/>
    </source>
</evidence>
<feature type="transmembrane region" description="Helical" evidence="7">
    <location>
        <begin position="7"/>
        <end position="33"/>
    </location>
</feature>
<dbReference type="Proteomes" id="UP000555728">
    <property type="component" value="Unassembled WGS sequence"/>
</dbReference>
<evidence type="ECO:0000256" key="2">
    <source>
        <dbReference type="ARBA" id="ARBA00022475"/>
    </source>
</evidence>
<keyword evidence="5 7" id="KW-0472">Membrane</keyword>